<comment type="caution">
    <text evidence="3">The sequence shown here is derived from an EMBL/GenBank/DDBJ whole genome shotgun (WGS) entry which is preliminary data.</text>
</comment>
<organism evidence="3 4">
    <name type="scientific">Leptospira ellinghausenii</name>
    <dbReference type="NCBI Taxonomy" id="1917822"/>
    <lineage>
        <taxon>Bacteria</taxon>
        <taxon>Pseudomonadati</taxon>
        <taxon>Spirochaetota</taxon>
        <taxon>Spirochaetia</taxon>
        <taxon>Leptospirales</taxon>
        <taxon>Leptospiraceae</taxon>
        <taxon>Leptospira</taxon>
    </lineage>
</organism>
<protein>
    <recommendedName>
        <fullName evidence="2">Flagellar Assembly Protein A N-terminal region domain-containing protein</fullName>
    </recommendedName>
</protein>
<dbReference type="Pfam" id="PF03961">
    <property type="entry name" value="FapA"/>
    <property type="match status" value="1"/>
</dbReference>
<feature type="coiled-coil region" evidence="1">
    <location>
        <begin position="427"/>
        <end position="477"/>
    </location>
</feature>
<dbReference type="AlphaFoldDB" id="A0A2P2DCT9"/>
<dbReference type="OrthoDB" id="9816426at2"/>
<reference evidence="4" key="1">
    <citation type="journal article" date="2019" name="Microbiol. Immunol.">
        <title>Molecular and phenotypic characterization of Leptospira johnsonii sp. nov., Leptospira ellinghausenii sp. nov. and Leptospira ryugenii sp. nov. isolated from soil and water in Japan.</title>
        <authorList>
            <person name="Masuzawa T."/>
            <person name="Saito M."/>
            <person name="Nakao R."/>
            <person name="Nikaido Y."/>
            <person name="Matsumoto M."/>
            <person name="Ogawa M."/>
            <person name="Yokoyama M."/>
            <person name="Hidaka Y."/>
            <person name="Tomita J."/>
            <person name="Sakakibara K."/>
            <person name="Suzuki K."/>
            <person name="Yasuda S."/>
            <person name="Sato H."/>
            <person name="Yamaguchi M."/>
            <person name="Yoshida S.I."/>
            <person name="Koizumi N."/>
            <person name="Kawamura Y."/>
        </authorList>
    </citation>
    <scope>NUCLEOTIDE SEQUENCE [LARGE SCALE GENOMIC DNA]</scope>
    <source>
        <strain evidence="4">E18</strain>
    </source>
</reference>
<gene>
    <name evidence="3" type="ORF">LPTSP2_17290</name>
</gene>
<evidence type="ECO:0000256" key="1">
    <source>
        <dbReference type="SAM" id="Coils"/>
    </source>
</evidence>
<dbReference type="RefSeq" id="WP_108959562.1">
    <property type="nucleotide sequence ID" value="NZ_BFAZ01000009.1"/>
</dbReference>
<evidence type="ECO:0000313" key="4">
    <source>
        <dbReference type="Proteomes" id="UP000245206"/>
    </source>
</evidence>
<dbReference type="Pfam" id="PF20250">
    <property type="entry name" value="FapA_N"/>
    <property type="match status" value="1"/>
</dbReference>
<feature type="domain" description="Flagellar Assembly Protein A N-terminal region" evidence="2">
    <location>
        <begin position="96"/>
        <end position="263"/>
    </location>
</feature>
<keyword evidence="1" id="KW-0175">Coiled coil</keyword>
<dbReference type="PANTHER" id="PTHR38032:SF1">
    <property type="entry name" value="RNA-BINDING PROTEIN KHPB N-TERMINAL DOMAIN-CONTAINING PROTEIN"/>
    <property type="match status" value="1"/>
</dbReference>
<dbReference type="InterPro" id="IPR046866">
    <property type="entry name" value="FapA_N"/>
</dbReference>
<dbReference type="EMBL" id="BFAZ01000009">
    <property type="protein sequence ID" value="GBF42442.1"/>
    <property type="molecule type" value="Genomic_DNA"/>
</dbReference>
<evidence type="ECO:0000259" key="2">
    <source>
        <dbReference type="Pfam" id="PF20250"/>
    </source>
</evidence>
<evidence type="ECO:0000313" key="3">
    <source>
        <dbReference type="EMBL" id="GBF42442.1"/>
    </source>
</evidence>
<accession>A0A2P2DCT9</accession>
<name>A0A2P2DCT9_9LEPT</name>
<sequence length="560" mass="61503">MPGPDSYTDRILQDLEASENGYFQIENSNGKAILKITKPGAKGKKVEYKDVLARVQLFGVEGYQTEQLKKIVVLADGKPVEIGTWSKGDPVPSYADISVSDDGMEAKMVLHPPKHGGPLLTEYQLREQIAAVGISVGIIDSVIQNQIKNPEFFVPYVIAKGVQPIPGKDGEIKIYFRSDNKPQLEEDEHGRINYKNIGVIQSVKPGDLIAEKIPPKKGEFGKTVTGTILPYQEEKIVEWILGPNVELREDKLYAKIAGRPVLSAAWEIKVDEVIQLEAVDYSTGNIDFPGTIIVEEKIGDGFSLTTSGSIIIRNSVGKAFLKAKGDIVLSGGFMGRGEGYIESEGNIYAKFVEQGKLTAQGSIFVEEAVMHSEISAKDFIRVMGGRGEVIGGTIIAGNSLTCAKLGAVVETKTKVAIGTPPELLDELNRMKKEISEKEITLHKVQLTLTKLVEKSQKKELSQEEKDTITKLKDANDKFTKVLETQIKQFETALGSYEPNPDAFVEVEREVYPGVDLSFGAGKNYRMGMSSLVGKTKFYLGTDGSIQTERNVIRKEDDLLL</sequence>
<proteinExistence type="predicted"/>
<keyword evidence="4" id="KW-1185">Reference proteome</keyword>
<dbReference type="Proteomes" id="UP000245206">
    <property type="component" value="Unassembled WGS sequence"/>
</dbReference>
<dbReference type="InterPro" id="IPR046865">
    <property type="entry name" value="FapA_b_solenoid"/>
</dbReference>
<dbReference type="InterPro" id="IPR005646">
    <property type="entry name" value="FapA"/>
</dbReference>
<dbReference type="PANTHER" id="PTHR38032">
    <property type="entry name" value="POLYMERASE-RELATED"/>
    <property type="match status" value="1"/>
</dbReference>